<dbReference type="STRING" id="187330.AMS58_18600"/>
<keyword evidence="3" id="KW-1185">Reference proteome</keyword>
<protein>
    <recommendedName>
        <fullName evidence="1">Penicillin-binding protein activator LpoB</fullName>
    </recommendedName>
</protein>
<dbReference type="GO" id="GO:0030234">
    <property type="term" value="F:enzyme regulator activity"/>
    <property type="evidence" value="ECO:0007669"/>
    <property type="project" value="TreeGrafter"/>
</dbReference>
<evidence type="ECO:0000313" key="2">
    <source>
        <dbReference type="EMBL" id="KPH58266.1"/>
    </source>
</evidence>
<evidence type="ECO:0000313" key="3">
    <source>
        <dbReference type="Proteomes" id="UP000037848"/>
    </source>
</evidence>
<dbReference type="Proteomes" id="UP000037848">
    <property type="component" value="Unassembled WGS sequence"/>
</dbReference>
<dbReference type="GO" id="GO:0031241">
    <property type="term" value="C:periplasmic side of cell outer membrane"/>
    <property type="evidence" value="ECO:0007669"/>
    <property type="project" value="TreeGrafter"/>
</dbReference>
<dbReference type="PATRIC" id="fig|187330.3.peg.2242"/>
<accession>A0A0N1EGY1</accession>
<name>A0A0N1EGY1_9GAMM</name>
<dbReference type="AlphaFoldDB" id="A0A0N1EGY1"/>
<dbReference type="OrthoDB" id="9803653at2"/>
<dbReference type="InterPro" id="IPR014094">
    <property type="entry name" value="LpoB"/>
</dbReference>
<dbReference type="PANTHER" id="PTHR40593">
    <property type="entry name" value="PENICILLIN-BINDING PROTEIN ACTIVATOR LPOB"/>
    <property type="match status" value="1"/>
</dbReference>
<evidence type="ECO:0000256" key="1">
    <source>
        <dbReference type="NCBIfam" id="TIGR02722"/>
    </source>
</evidence>
<comment type="caution">
    <text evidence="2">The sequence shown here is derived from an EMBL/GenBank/DDBJ whole genome shotgun (WGS) entry which is preliminary data.</text>
</comment>
<dbReference type="RefSeq" id="WP_054455652.1">
    <property type="nucleotide sequence ID" value="NZ_LHPH01000026.1"/>
</dbReference>
<proteinExistence type="predicted"/>
<keyword evidence="2" id="KW-0449">Lipoprotein</keyword>
<reference evidence="2 3" key="1">
    <citation type="submission" date="2015-08" db="EMBL/GenBank/DDBJ databases">
        <title>Draft Genome Sequence of Pseudoalteromonas porphyrae UCD-SED14.</title>
        <authorList>
            <person name="Coil D.A."/>
            <person name="Jospin G."/>
            <person name="Lee R.D."/>
            <person name="Eisen J.A."/>
        </authorList>
    </citation>
    <scope>NUCLEOTIDE SEQUENCE [LARGE SCALE GENOMIC DNA]</scope>
    <source>
        <strain evidence="2 3">UCD-SED14</strain>
    </source>
</reference>
<dbReference type="NCBIfam" id="TIGR02722">
    <property type="entry name" value="lp"/>
    <property type="match status" value="1"/>
</dbReference>
<dbReference type="GO" id="GO:0009252">
    <property type="term" value="P:peptidoglycan biosynthetic process"/>
    <property type="evidence" value="ECO:0007669"/>
    <property type="project" value="TreeGrafter"/>
</dbReference>
<dbReference type="EMBL" id="LHPH01000026">
    <property type="protein sequence ID" value="KPH58266.1"/>
    <property type="molecule type" value="Genomic_DNA"/>
</dbReference>
<sequence length="211" mass="23153">MNTVNTPNKPSLKALSGYALIGLSALALSGCANKAVVSYGDAQAVETTDINFGSTDLQKVASQMTDSLLASPVVGTMTANSRPIVFVERIKNKTSEHIDSESITDSISTQLLRSGKFRFVDMTRVEAVREQLNFQNDDALVNPSTAIAFGQQVGAQYMLYGNLSSIVKSNKDKADVYYKFTMRLMDLKSGLVEWADETEIRKTREKSTFGW</sequence>
<dbReference type="Pfam" id="PF13036">
    <property type="entry name" value="LpoB"/>
    <property type="match status" value="1"/>
</dbReference>
<dbReference type="PANTHER" id="PTHR40593:SF1">
    <property type="entry name" value="PENICILLIN-BINDING PROTEIN ACTIVATOR LPOB"/>
    <property type="match status" value="1"/>
</dbReference>
<organism evidence="2 3">
    <name type="scientific">Pseudoalteromonas porphyrae</name>
    <dbReference type="NCBI Taxonomy" id="187330"/>
    <lineage>
        <taxon>Bacteria</taxon>
        <taxon>Pseudomonadati</taxon>
        <taxon>Pseudomonadota</taxon>
        <taxon>Gammaproteobacteria</taxon>
        <taxon>Alteromonadales</taxon>
        <taxon>Pseudoalteromonadaceae</taxon>
        <taxon>Pseudoalteromonas</taxon>
    </lineage>
</organism>
<dbReference type="Gene3D" id="3.40.50.10610">
    <property type="entry name" value="ABC-type transport auxiliary lipoprotein component"/>
    <property type="match status" value="1"/>
</dbReference>
<gene>
    <name evidence="2" type="ORF">ADS77_17960</name>
</gene>